<dbReference type="InterPro" id="IPR036322">
    <property type="entry name" value="WD40_repeat_dom_sf"/>
</dbReference>
<keyword evidence="9" id="KW-0206">Cytoskeleton</keyword>
<evidence type="ECO:0000256" key="11">
    <source>
        <dbReference type="ARBA" id="ARBA00034464"/>
    </source>
</evidence>
<evidence type="ECO:0000256" key="4">
    <source>
        <dbReference type="ARBA" id="ARBA00022490"/>
    </source>
</evidence>
<feature type="repeat" description="WD" evidence="12">
    <location>
        <begin position="197"/>
        <end position="232"/>
    </location>
</feature>
<dbReference type="SUPFAM" id="SSF50978">
    <property type="entry name" value="WD40 repeat-like"/>
    <property type="match status" value="1"/>
</dbReference>
<feature type="domain" description="Rab-GAP TBC" evidence="14">
    <location>
        <begin position="451"/>
        <end position="626"/>
    </location>
</feature>
<name>A0AAD5TS83_9FUNG</name>
<evidence type="ECO:0000313" key="15">
    <source>
        <dbReference type="EMBL" id="KAJ3185626.1"/>
    </source>
</evidence>
<dbReference type="Pfam" id="PF00566">
    <property type="entry name" value="RabGAP-TBC"/>
    <property type="match status" value="1"/>
</dbReference>
<organism evidence="15 16">
    <name type="scientific">Geranomyces variabilis</name>
    <dbReference type="NCBI Taxonomy" id="109894"/>
    <lineage>
        <taxon>Eukaryota</taxon>
        <taxon>Fungi</taxon>
        <taxon>Fungi incertae sedis</taxon>
        <taxon>Chytridiomycota</taxon>
        <taxon>Chytridiomycota incertae sedis</taxon>
        <taxon>Chytridiomycetes</taxon>
        <taxon>Spizellomycetales</taxon>
        <taxon>Powellomycetaceae</taxon>
        <taxon>Geranomyces</taxon>
    </lineage>
</organism>
<evidence type="ECO:0000256" key="13">
    <source>
        <dbReference type="SAM" id="MobiDB-lite"/>
    </source>
</evidence>
<evidence type="ECO:0000256" key="8">
    <source>
        <dbReference type="ARBA" id="ARBA00023054"/>
    </source>
</evidence>
<keyword evidence="6" id="KW-0677">Repeat</keyword>
<evidence type="ECO:0000256" key="5">
    <source>
        <dbReference type="ARBA" id="ARBA00022574"/>
    </source>
</evidence>
<dbReference type="InterPro" id="IPR035969">
    <property type="entry name" value="Rab-GAP_TBC_sf"/>
</dbReference>
<dbReference type="PROSITE" id="PS50082">
    <property type="entry name" value="WD_REPEATS_2"/>
    <property type="match status" value="1"/>
</dbReference>
<keyword evidence="8" id="KW-0175">Coiled coil</keyword>
<evidence type="ECO:0000256" key="9">
    <source>
        <dbReference type="ARBA" id="ARBA00023212"/>
    </source>
</evidence>
<keyword evidence="4" id="KW-0963">Cytoplasm</keyword>
<dbReference type="GO" id="GO:0036064">
    <property type="term" value="C:ciliary basal body"/>
    <property type="evidence" value="ECO:0007669"/>
    <property type="project" value="TreeGrafter"/>
</dbReference>
<dbReference type="AlphaFoldDB" id="A0AAD5TS83"/>
<keyword evidence="16" id="KW-1185">Reference proteome</keyword>
<dbReference type="PANTHER" id="PTHR19853:SF1">
    <property type="entry name" value="TBC1 DOMAIN FAMILY MEMBER 31"/>
    <property type="match status" value="1"/>
</dbReference>
<feature type="compositionally biased region" description="Basic and acidic residues" evidence="13">
    <location>
        <begin position="850"/>
        <end position="860"/>
    </location>
</feature>
<evidence type="ECO:0000313" key="16">
    <source>
        <dbReference type="Proteomes" id="UP001212152"/>
    </source>
</evidence>
<dbReference type="SMART" id="SM00320">
    <property type="entry name" value="WD40"/>
    <property type="match status" value="3"/>
</dbReference>
<comment type="function">
    <text evidence="11">Molecular adapter which is involved in cilium biogenesis. Part of a functional complex including OFD1 a centriolar protein involved in cilium assembly. Could regulate the cAMP-dependent phosphorylation of OFD1, and its subsequent ubiquitination by PJA2 which ultimately leads to its proteasomal degradation.</text>
</comment>
<reference evidence="15" key="1">
    <citation type="submission" date="2020-05" db="EMBL/GenBank/DDBJ databases">
        <title>Phylogenomic resolution of chytrid fungi.</title>
        <authorList>
            <person name="Stajich J.E."/>
            <person name="Amses K."/>
            <person name="Simmons R."/>
            <person name="Seto K."/>
            <person name="Myers J."/>
            <person name="Bonds A."/>
            <person name="Quandt C.A."/>
            <person name="Barry K."/>
            <person name="Liu P."/>
            <person name="Grigoriev I."/>
            <person name="Longcore J.E."/>
            <person name="James T.Y."/>
        </authorList>
    </citation>
    <scope>NUCLEOTIDE SEQUENCE</scope>
    <source>
        <strain evidence="15">JEL0379</strain>
    </source>
</reference>
<feature type="region of interest" description="Disordered" evidence="13">
    <location>
        <begin position="726"/>
        <end position="760"/>
    </location>
</feature>
<keyword evidence="7" id="KW-0970">Cilium biogenesis/degradation</keyword>
<dbReference type="Gene3D" id="1.10.472.80">
    <property type="entry name" value="Ypt/Rab-GAP domain of gyp1p, domain 3"/>
    <property type="match status" value="1"/>
</dbReference>
<evidence type="ECO:0000256" key="3">
    <source>
        <dbReference type="ARBA" id="ARBA00014199"/>
    </source>
</evidence>
<dbReference type="PROSITE" id="PS50086">
    <property type="entry name" value="TBC_RABGAP"/>
    <property type="match status" value="1"/>
</dbReference>
<sequence length="880" mass="98415">MPPHNPPSRTVYVAGRRKYAPLWPAAVARSVLAGHIRKGTILRIRNEHPPHVQSAAFSQRAVAFTRVCFSRASRPSSADDKAPGSYAVIMAAVDQRGGVYVFDFLNNKYWIVAKSGISGSCLTFNAIRQRELIVGLSDNTIACYNIDTLQLISKLPAHHTSRPCILATHPTLPLLISTSQTESILWDTESWERKRLLVGAHSGIQSACFSPTGASIVTAFADAKIIVWTTDTFVAQWNIDLGALLGEPVMAAGLNKENCLSMSKDGELMVFAGLAGGEKIYVWNMVERRLIHEISIPALEGTEIVQIEFLGSSTVTAVLSDAGDMIFIEVAKARFVGQVEGGHKFRYFASSPDGRLLSTIFRDEGCVAGIIRIDEVITPSRAAGKGNGEVSIMFDQEAAEPKSKSPIPPPIRQTALLESTKTLKELMSLGTEGSLPLNCAKLKKFLAHCGRYPDKYRTLIWRILAALPENRPSYEALVDGGAHFVWKDFRAKFPIDGDRVATSMERVLSALAFWAPVFEGKDLLPSLVFPFVKLYESDMFAGFEIIATVLVNWCQKWWEYDPNPPIECLAILEDLLEFHDRELLMHFAARRITSQTYAWTMMLSLFSGIFHKNDWLALWDHFFSNQPWFMYLFVIAYLKAHRVALLDLAQPEDFQFFFTRPSPTIPLPTILKSAHTLSLATPSTLHPRTFFAPFQPLPAGEYPVVNAAPSCMVNYRSRMRDRIAREERERLSSSGKPPQQQQQQQQQARRSATTGTNGSISATGIVDAWWTRMVEEEKTADARRQYRQQQQQRLAAAATPVYGSARRGVLSARRRMDEVEEEQDAGQDQGRDDSALDGQVKLPGESSDSEWLRRGREMETTRASMLGTKSRPMYAWEPEN</sequence>
<evidence type="ECO:0000256" key="10">
    <source>
        <dbReference type="ARBA" id="ARBA00023273"/>
    </source>
</evidence>
<gene>
    <name evidence="15" type="primary">WDR67</name>
    <name evidence="15" type="ORF">HDU87_000250</name>
</gene>
<evidence type="ECO:0000256" key="2">
    <source>
        <dbReference type="ARBA" id="ARBA00004607"/>
    </source>
</evidence>
<proteinExistence type="predicted"/>
<dbReference type="InterPro" id="IPR000195">
    <property type="entry name" value="Rab-GAP-TBC_dom"/>
</dbReference>
<dbReference type="Proteomes" id="UP001212152">
    <property type="component" value="Unassembled WGS sequence"/>
</dbReference>
<dbReference type="Gene3D" id="2.130.10.10">
    <property type="entry name" value="YVTN repeat-like/Quinoprotein amine dehydrogenase"/>
    <property type="match status" value="2"/>
</dbReference>
<dbReference type="InterPro" id="IPR051570">
    <property type="entry name" value="TBC1_cilium_biogenesis"/>
</dbReference>
<dbReference type="SUPFAM" id="SSF47923">
    <property type="entry name" value="Ypt/Rab-GAP domain of gyp1p"/>
    <property type="match status" value="1"/>
</dbReference>
<dbReference type="Pfam" id="PF00400">
    <property type="entry name" value="WD40"/>
    <property type="match status" value="1"/>
</dbReference>
<evidence type="ECO:0000256" key="6">
    <source>
        <dbReference type="ARBA" id="ARBA00022737"/>
    </source>
</evidence>
<evidence type="ECO:0000256" key="1">
    <source>
        <dbReference type="ARBA" id="ARBA00004120"/>
    </source>
</evidence>
<dbReference type="GO" id="GO:0060271">
    <property type="term" value="P:cilium assembly"/>
    <property type="evidence" value="ECO:0007669"/>
    <property type="project" value="TreeGrafter"/>
</dbReference>
<comment type="caution">
    <text evidence="15">The sequence shown here is derived from an EMBL/GenBank/DDBJ whole genome shotgun (WGS) entry which is preliminary data.</text>
</comment>
<feature type="region of interest" description="Disordered" evidence="13">
    <location>
        <begin position="806"/>
        <end position="880"/>
    </location>
</feature>
<protein>
    <recommendedName>
        <fullName evidence="3">TBC1 domain family member 31</fullName>
    </recommendedName>
</protein>
<dbReference type="EMBL" id="JADGJQ010000001">
    <property type="protein sequence ID" value="KAJ3185626.1"/>
    <property type="molecule type" value="Genomic_DNA"/>
</dbReference>
<feature type="compositionally biased region" description="Polar residues" evidence="13">
    <location>
        <begin position="748"/>
        <end position="760"/>
    </location>
</feature>
<dbReference type="PANTHER" id="PTHR19853">
    <property type="entry name" value="WD REPEAT CONTAINING PROTEIN 3 WDR3"/>
    <property type="match status" value="1"/>
</dbReference>
<keyword evidence="10" id="KW-0966">Cell projection</keyword>
<evidence type="ECO:0000256" key="12">
    <source>
        <dbReference type="PROSITE-ProRule" id="PRU00221"/>
    </source>
</evidence>
<evidence type="ECO:0000259" key="14">
    <source>
        <dbReference type="PROSITE" id="PS50086"/>
    </source>
</evidence>
<comment type="subcellular location">
    <subcellularLocation>
        <location evidence="1">Cytoplasm</location>
        <location evidence="1">Cytoskeleton</location>
        <location evidence="1">Cilium basal body</location>
    </subcellularLocation>
    <subcellularLocation>
        <location evidence="2">Cytoplasm</location>
        <location evidence="2">Cytoskeleton</location>
        <location evidence="2">Microtubule organizing center</location>
        <location evidence="2">Centrosome</location>
        <location evidence="2">Centriolar satellite</location>
    </subcellularLocation>
</comment>
<dbReference type="InterPro" id="IPR001680">
    <property type="entry name" value="WD40_rpt"/>
</dbReference>
<keyword evidence="5 12" id="KW-0853">WD repeat</keyword>
<accession>A0AAD5TS83</accession>
<dbReference type="InterPro" id="IPR015943">
    <property type="entry name" value="WD40/YVTN_repeat-like_dom_sf"/>
</dbReference>
<evidence type="ECO:0000256" key="7">
    <source>
        <dbReference type="ARBA" id="ARBA00022794"/>
    </source>
</evidence>